<dbReference type="Proteomes" id="UP001497497">
    <property type="component" value="Unassembled WGS sequence"/>
</dbReference>
<feature type="compositionally biased region" description="Basic and acidic residues" evidence="1">
    <location>
        <begin position="295"/>
        <end position="305"/>
    </location>
</feature>
<evidence type="ECO:0000313" key="3">
    <source>
        <dbReference type="Proteomes" id="UP001497497"/>
    </source>
</evidence>
<sequence>MGKNKSSKRPEETSKDERKENKNKDTQKQKKSKDDSKSLRKNRAEEKSKEVSYMIKYNLKAGEKSSTPKQTNGAKSPLQINVFQPRQTFKVTKIPHETKARVTFPEVKDTKLAHETKARVTFPEVKDTKLAHETKARVIFPEVKYTKLAHETKARVTFPEVKDTKLAHETKARVTFQEVKDIKLAHETKARVTFPEVKDTKLAHEMKARVTFPEVKDTKLAHETKAKVTFRETPNRKFAHETKAKNSTKESKVANESFNINEGTQGFSVSRRCKRNKTAALKRQNESKGSGVDNESPKAGDSHNHEQVTIVDLMRDTVKSKQAGDKARVKTSVDIENGKHPIQNGKNPPKKGKHPIATVQEDPQPIPGRPRNGKALSNAHKLEKYPLPVEKFYKSISPEEIRTKRKANAKGGEEEAKPFVEFRVTRPTSTLKVLITSTDNIAEHDHAGTGVGELLRENLTGKSKRALKKERLKFNRRARTSTGAKVQKLYLNPGSLLSTTKQTNGTSARSVGSKSDASVIGAFKTDSLDGGNPARLSSDDGTREPDKVDQGESKKVFSKCRKSNKNKTKESKFKGSPVSRKTLEVETVQRESLKPEQGLSNVEKSKQCLSTEKSETSLSHKKSKQGLSIEKSESSLSDTEKSETSLSDKKSKKGLSDAEKSKQGLPTEKSETSLSHKKSKRGLSDTDKSKQGLSIEKSETSLSDTEKYETCLPDKKPKQDLSDADKSKRGLSDADKSKQGLSDIDKSKQGPSYAEKSKERTLNGVKSKSNISGAEISNPRASYKVISHKIPPVDEMSNASTSNGDVSEPSLPDCHICTPCHLCHFKLKPSFNVHSIQTKNSRHKQYWFFHKRRILKQGHCQSTCAKWYIEFCIPVESTLLSKSFTPDEWQDYLTDRCKVTPSKKSQLRKKAHEAHLRNFEWEH</sequence>
<name>A0AAV2HI13_LYMST</name>
<feature type="compositionally biased region" description="Basic and acidic residues" evidence="1">
    <location>
        <begin position="8"/>
        <end position="50"/>
    </location>
</feature>
<feature type="region of interest" description="Disordered" evidence="1">
    <location>
        <begin position="496"/>
        <end position="773"/>
    </location>
</feature>
<proteinExistence type="predicted"/>
<accession>A0AAV2HI13</accession>
<organism evidence="2 3">
    <name type="scientific">Lymnaea stagnalis</name>
    <name type="common">Great pond snail</name>
    <name type="synonym">Helix stagnalis</name>
    <dbReference type="NCBI Taxonomy" id="6523"/>
    <lineage>
        <taxon>Eukaryota</taxon>
        <taxon>Metazoa</taxon>
        <taxon>Spiralia</taxon>
        <taxon>Lophotrochozoa</taxon>
        <taxon>Mollusca</taxon>
        <taxon>Gastropoda</taxon>
        <taxon>Heterobranchia</taxon>
        <taxon>Euthyneura</taxon>
        <taxon>Panpulmonata</taxon>
        <taxon>Hygrophila</taxon>
        <taxon>Lymnaeoidea</taxon>
        <taxon>Lymnaeidae</taxon>
        <taxon>Lymnaea</taxon>
    </lineage>
</organism>
<feature type="compositionally biased region" description="Polar residues" evidence="1">
    <location>
        <begin position="64"/>
        <end position="79"/>
    </location>
</feature>
<feature type="compositionally biased region" description="Basic and acidic residues" evidence="1">
    <location>
        <begin position="630"/>
        <end position="662"/>
    </location>
</feature>
<feature type="compositionally biased region" description="Polar residues" evidence="1">
    <location>
        <begin position="598"/>
        <end position="611"/>
    </location>
</feature>
<reference evidence="2 3" key="1">
    <citation type="submission" date="2024-04" db="EMBL/GenBank/DDBJ databases">
        <authorList>
            <consortium name="Genoscope - CEA"/>
            <person name="William W."/>
        </authorList>
    </citation>
    <scope>NUCLEOTIDE SEQUENCE [LARGE SCALE GENOMIC DNA]</scope>
</reference>
<feature type="compositionally biased region" description="Basic and acidic residues" evidence="1">
    <location>
        <begin position="581"/>
        <end position="594"/>
    </location>
</feature>
<feature type="compositionally biased region" description="Basic and acidic residues" evidence="1">
    <location>
        <begin position="537"/>
        <end position="555"/>
    </location>
</feature>
<dbReference type="AlphaFoldDB" id="A0AAV2HI13"/>
<feature type="region of interest" description="Disordered" evidence="1">
    <location>
        <begin position="1"/>
        <end position="79"/>
    </location>
</feature>
<feature type="region of interest" description="Disordered" evidence="1">
    <location>
        <begin position="268"/>
        <end position="305"/>
    </location>
</feature>
<protein>
    <submittedName>
        <fullName evidence="2">Uncharacterized protein</fullName>
    </submittedName>
</protein>
<keyword evidence="3" id="KW-1185">Reference proteome</keyword>
<evidence type="ECO:0000313" key="2">
    <source>
        <dbReference type="EMBL" id="CAL1531666.1"/>
    </source>
</evidence>
<feature type="compositionally biased region" description="Basic residues" evidence="1">
    <location>
        <begin position="556"/>
        <end position="566"/>
    </location>
</feature>
<gene>
    <name evidence="2" type="ORF">GSLYS_00005761001</name>
</gene>
<evidence type="ECO:0000256" key="1">
    <source>
        <dbReference type="SAM" id="MobiDB-lite"/>
    </source>
</evidence>
<feature type="compositionally biased region" description="Basic and acidic residues" evidence="1">
    <location>
        <begin position="682"/>
        <end position="748"/>
    </location>
</feature>
<comment type="caution">
    <text evidence="2">The sequence shown here is derived from an EMBL/GenBank/DDBJ whole genome shotgun (WGS) entry which is preliminary data.</text>
</comment>
<feature type="region of interest" description="Disordered" evidence="1">
    <location>
        <begin position="337"/>
        <end position="375"/>
    </location>
</feature>
<dbReference type="EMBL" id="CAXITT010000095">
    <property type="protein sequence ID" value="CAL1531666.1"/>
    <property type="molecule type" value="Genomic_DNA"/>
</dbReference>
<feature type="compositionally biased region" description="Polar residues" evidence="1">
    <location>
        <begin position="496"/>
        <end position="516"/>
    </location>
</feature>